<name>A0A4Z1DZY3_9MICO</name>
<dbReference type="EMBL" id="RHPJ01000002">
    <property type="protein sequence ID" value="TGO05265.1"/>
    <property type="molecule type" value="Genomic_DNA"/>
</dbReference>
<protein>
    <submittedName>
        <fullName evidence="1">Uncharacterized protein</fullName>
    </submittedName>
</protein>
<dbReference type="Proteomes" id="UP000297318">
    <property type="component" value="Unassembled WGS sequence"/>
</dbReference>
<gene>
    <name evidence="1" type="ORF">SERN_1269</name>
</gene>
<evidence type="ECO:0000313" key="2">
    <source>
        <dbReference type="Proteomes" id="UP000297318"/>
    </source>
</evidence>
<comment type="caution">
    <text evidence="1">The sequence shown here is derived from an EMBL/GenBank/DDBJ whole genome shotgun (WGS) entry which is preliminary data.</text>
</comment>
<sequence>MSCLDLRIPGDPDHVSVTELAVWLDSTLQAAVGDAAQIFDSIRDSSTHHWQSWSGESYRNVLVLGRNAGWEVEQMVADTAEKLHSYAGQLERLQGHLDDHRDAADAGGLTRTGTVVQAPVNPVGHVPDTDDPRYPEYSEHLDRVDLFNGISTDVGTRLGDLEVWVTEHLEGFLAGLEPSAAVRLLEDLSADEGDVVDLYVDAEAARWRIQLPELQAQALDMRTRADQALAQIRAQNDQVGDAIDQVRVRHLGHGGVRLQTWVDDAAEVVRALPVVGAGIGWILTASGLAQGDDAGATAVEIVVGGAAGLAVGGLLAAAGAGVVASVGIPALVVVGVGGGAAWIYEETVPQQVREEIDAGWRDFVADGWEWLNTPL</sequence>
<organism evidence="1 2">
    <name type="scientific">Serinibacter arcticus</name>
    <dbReference type="NCBI Taxonomy" id="1655435"/>
    <lineage>
        <taxon>Bacteria</taxon>
        <taxon>Bacillati</taxon>
        <taxon>Actinomycetota</taxon>
        <taxon>Actinomycetes</taxon>
        <taxon>Micrococcales</taxon>
        <taxon>Beutenbergiaceae</taxon>
        <taxon>Serinibacter</taxon>
    </lineage>
</organism>
<evidence type="ECO:0000313" key="1">
    <source>
        <dbReference type="EMBL" id="TGO05265.1"/>
    </source>
</evidence>
<dbReference type="AlphaFoldDB" id="A0A4Z1DZY3"/>
<accession>A0A4Z1DZY3</accession>
<keyword evidence="2" id="KW-1185">Reference proteome</keyword>
<proteinExistence type="predicted"/>
<reference evidence="1 2" key="1">
    <citation type="submission" date="2018-11" db="EMBL/GenBank/DDBJ databases">
        <title>Complete genome sequencing of the Actinobacteria Serinibacter sp. K3-2.</title>
        <authorList>
            <person name="Rakitin A.L."/>
            <person name="Beletsky A.V."/>
            <person name="Mardanov A.V."/>
            <person name="Ravin N.V."/>
            <person name="Gromova A.S."/>
            <person name="Filippova S.N."/>
            <person name="Gal'Chenko V.F."/>
        </authorList>
    </citation>
    <scope>NUCLEOTIDE SEQUENCE [LARGE SCALE GENOMIC DNA]</scope>
    <source>
        <strain evidence="1 2">K3-2</strain>
    </source>
</reference>